<dbReference type="HOGENOM" id="CLU_003608_0_0_1"/>
<dbReference type="OrthoDB" id="47488at2759"/>
<protein>
    <recommendedName>
        <fullName evidence="1">Endonuclease/exonuclease/phosphatase domain-containing protein</fullName>
    </recommendedName>
</protein>
<gene>
    <name evidence="2" type="ORF">M408DRAFT_330861</name>
</gene>
<accession>A0A0C3ANH4</accession>
<dbReference type="PANTHER" id="PTHR42834:SF1">
    <property type="entry name" value="ENDONUCLEASE_EXONUCLEASE_PHOSPHATASE FAMILY PROTEIN (AFU_ORTHOLOGUE AFUA_3G09210)"/>
    <property type="match status" value="1"/>
</dbReference>
<dbReference type="PANTHER" id="PTHR42834">
    <property type="entry name" value="ENDONUCLEASE/EXONUCLEASE/PHOSPHATASE FAMILY PROTEIN (AFU_ORTHOLOGUE AFUA_3G09210)"/>
    <property type="match status" value="1"/>
</dbReference>
<name>A0A0C3ANH4_SERVB</name>
<dbReference type="AlphaFoldDB" id="A0A0C3ANH4"/>
<keyword evidence="3" id="KW-1185">Reference proteome</keyword>
<evidence type="ECO:0000259" key="1">
    <source>
        <dbReference type="Pfam" id="PF03372"/>
    </source>
</evidence>
<dbReference type="InterPro" id="IPR036691">
    <property type="entry name" value="Endo/exonu/phosph_ase_sf"/>
</dbReference>
<reference evidence="3" key="2">
    <citation type="submission" date="2015-01" db="EMBL/GenBank/DDBJ databases">
        <title>Evolutionary Origins and Diversification of the Mycorrhizal Mutualists.</title>
        <authorList>
            <consortium name="DOE Joint Genome Institute"/>
            <consortium name="Mycorrhizal Genomics Consortium"/>
            <person name="Kohler A."/>
            <person name="Kuo A."/>
            <person name="Nagy L.G."/>
            <person name="Floudas D."/>
            <person name="Copeland A."/>
            <person name="Barry K.W."/>
            <person name="Cichocki N."/>
            <person name="Veneault-Fourrey C."/>
            <person name="LaButti K."/>
            <person name="Lindquist E.A."/>
            <person name="Lipzen A."/>
            <person name="Lundell T."/>
            <person name="Morin E."/>
            <person name="Murat C."/>
            <person name="Riley R."/>
            <person name="Ohm R."/>
            <person name="Sun H."/>
            <person name="Tunlid A."/>
            <person name="Henrissat B."/>
            <person name="Grigoriev I.V."/>
            <person name="Hibbett D.S."/>
            <person name="Martin F."/>
        </authorList>
    </citation>
    <scope>NUCLEOTIDE SEQUENCE [LARGE SCALE GENOMIC DNA]</scope>
    <source>
        <strain evidence="3">MAFF 305830</strain>
    </source>
</reference>
<evidence type="ECO:0000313" key="2">
    <source>
        <dbReference type="EMBL" id="KIM26100.1"/>
    </source>
</evidence>
<evidence type="ECO:0000313" key="3">
    <source>
        <dbReference type="Proteomes" id="UP000054097"/>
    </source>
</evidence>
<dbReference type="Pfam" id="PF03372">
    <property type="entry name" value="Exo_endo_phos"/>
    <property type="match status" value="1"/>
</dbReference>
<dbReference type="STRING" id="933852.A0A0C3ANH4"/>
<organism evidence="2 3">
    <name type="scientific">Serendipita vermifera MAFF 305830</name>
    <dbReference type="NCBI Taxonomy" id="933852"/>
    <lineage>
        <taxon>Eukaryota</taxon>
        <taxon>Fungi</taxon>
        <taxon>Dikarya</taxon>
        <taxon>Basidiomycota</taxon>
        <taxon>Agaricomycotina</taxon>
        <taxon>Agaricomycetes</taxon>
        <taxon>Sebacinales</taxon>
        <taxon>Serendipitaceae</taxon>
        <taxon>Serendipita</taxon>
    </lineage>
</organism>
<proteinExistence type="predicted"/>
<dbReference type="GO" id="GO:0003824">
    <property type="term" value="F:catalytic activity"/>
    <property type="evidence" value="ECO:0007669"/>
    <property type="project" value="InterPro"/>
</dbReference>
<dbReference type="SUPFAM" id="SSF56219">
    <property type="entry name" value="DNase I-like"/>
    <property type="match status" value="1"/>
</dbReference>
<dbReference type="InterPro" id="IPR005135">
    <property type="entry name" value="Endo/exonuclease/phosphatase"/>
</dbReference>
<dbReference type="Gene3D" id="3.60.10.10">
    <property type="entry name" value="Endonuclease/exonuclease/phosphatase"/>
    <property type="match status" value="1"/>
</dbReference>
<sequence length="610" mass="65225">MLLALLIFLPAALAETIAEIQGNTFKSPLVGRSVTNVSGLVTAKSASAGFWIALTDSSSDAAIQVFTADPAVLSQVTPGDIVTLDAKVSEFLRLGNDYVNSLTLTELTSPTNIRKLSSGNTVTPIVVGADGLHPPTQQFTSLDVGGPLTIPNDASKLMTANPTLQPTQYGLDFWESLVGKLVKVTVPTSLGRPNRFKDFWIRGDWPSTGVNARGGLTVNLGSDGLPDLNPEAVVVGKPLDGTSNPDVRMGTTVSEIVGVVTYDFEFYRILPLTAPTVLANNDAVQGPTTLTVPENDAGCTLTFGDYNVENLSWNSDHLPTAASQIADFLKTPDIVFLQEIQDDSGGSNNGVVTSNRTMDALVDAIASRNGVRYSHTYISPSNNQDGGANGGNIRVAFLYRPERLKLVNPNYGGPLDKTEVVNNNGKLGLTFNPGRIDPSNSAWEGTRKPLVALFESIASGQQVIAINIHDSSKSGDDSSLHGNPRPPINYAVQKRLAQVPVIADFVKSILALKSDAAVIVSGDFNEFIQLKAVFDPLTAHLKSIDDAANTPAEERYTYLFNGNAQQLDLAFISPKLQPGAEVEHLHINTWSRLGTRTPDHDPSVSRVKLC</sequence>
<feature type="domain" description="Endonuclease/exonuclease/phosphatase" evidence="1">
    <location>
        <begin position="311"/>
        <end position="578"/>
    </location>
</feature>
<reference evidence="2 3" key="1">
    <citation type="submission" date="2014-04" db="EMBL/GenBank/DDBJ databases">
        <authorList>
            <consortium name="DOE Joint Genome Institute"/>
            <person name="Kuo A."/>
            <person name="Zuccaro A."/>
            <person name="Kohler A."/>
            <person name="Nagy L.G."/>
            <person name="Floudas D."/>
            <person name="Copeland A."/>
            <person name="Barry K.W."/>
            <person name="Cichocki N."/>
            <person name="Veneault-Fourrey C."/>
            <person name="LaButti K."/>
            <person name="Lindquist E.A."/>
            <person name="Lipzen A."/>
            <person name="Lundell T."/>
            <person name="Morin E."/>
            <person name="Murat C."/>
            <person name="Sun H."/>
            <person name="Tunlid A."/>
            <person name="Henrissat B."/>
            <person name="Grigoriev I.V."/>
            <person name="Hibbett D.S."/>
            <person name="Martin F."/>
            <person name="Nordberg H.P."/>
            <person name="Cantor M.N."/>
            <person name="Hua S.X."/>
        </authorList>
    </citation>
    <scope>NUCLEOTIDE SEQUENCE [LARGE SCALE GENOMIC DNA]</scope>
    <source>
        <strain evidence="2 3">MAFF 305830</strain>
    </source>
</reference>
<dbReference type="Proteomes" id="UP000054097">
    <property type="component" value="Unassembled WGS sequence"/>
</dbReference>
<dbReference type="EMBL" id="KN824309">
    <property type="protein sequence ID" value="KIM26100.1"/>
    <property type="molecule type" value="Genomic_DNA"/>
</dbReference>